<dbReference type="AlphaFoldDB" id="A0A3N4D4T5"/>
<keyword evidence="3" id="KW-0378">Hydrolase</keyword>
<evidence type="ECO:0000256" key="5">
    <source>
        <dbReference type="ARBA" id="ARBA00023049"/>
    </source>
</evidence>
<feature type="domain" description="Peptidase M16 N-terminal" evidence="6">
    <location>
        <begin position="27"/>
        <end position="147"/>
    </location>
</feature>
<dbReference type="OrthoDB" id="9811314at2"/>
<dbReference type="PANTHER" id="PTHR43690">
    <property type="entry name" value="NARDILYSIN"/>
    <property type="match status" value="1"/>
</dbReference>
<evidence type="ECO:0000259" key="7">
    <source>
        <dbReference type="Pfam" id="PF05193"/>
    </source>
</evidence>
<dbReference type="InterPro" id="IPR011249">
    <property type="entry name" value="Metalloenz_LuxS/M16"/>
</dbReference>
<dbReference type="GeneID" id="64407332"/>
<dbReference type="Gene3D" id="3.30.830.10">
    <property type="entry name" value="Metalloenzyme, LuxS/M16 peptidase-like"/>
    <property type="match status" value="2"/>
</dbReference>
<feature type="domain" description="Peptidase M16 C-terminal" evidence="7">
    <location>
        <begin position="181"/>
        <end position="355"/>
    </location>
</feature>
<evidence type="ECO:0000313" key="9">
    <source>
        <dbReference type="EMBL" id="VEH70576.1"/>
    </source>
</evidence>
<dbReference type="Pfam" id="PF00675">
    <property type="entry name" value="Peptidase_M16"/>
    <property type="match status" value="1"/>
</dbReference>
<organism evidence="9 10">
    <name type="scientific">Arachnia propionica</name>
    <dbReference type="NCBI Taxonomy" id="1750"/>
    <lineage>
        <taxon>Bacteria</taxon>
        <taxon>Bacillati</taxon>
        <taxon>Actinomycetota</taxon>
        <taxon>Actinomycetes</taxon>
        <taxon>Propionibacteriales</taxon>
        <taxon>Propionibacteriaceae</taxon>
        <taxon>Arachnia</taxon>
    </lineage>
</organism>
<proteinExistence type="inferred from homology"/>
<dbReference type="GO" id="GO:0008237">
    <property type="term" value="F:metallopeptidase activity"/>
    <property type="evidence" value="ECO:0007669"/>
    <property type="project" value="UniProtKB-KW"/>
</dbReference>
<dbReference type="EMBL" id="LR134406">
    <property type="protein sequence ID" value="VEH70576.1"/>
    <property type="molecule type" value="Genomic_DNA"/>
</dbReference>
<dbReference type="InterPro" id="IPR007863">
    <property type="entry name" value="Peptidase_M16_C"/>
</dbReference>
<reference evidence="8" key="2">
    <citation type="submission" date="2021-03" db="EMBL/GenBank/DDBJ databases">
        <title>Human Oral Microbial Genomes.</title>
        <authorList>
            <person name="Johnston C.D."/>
            <person name="Chen T."/>
            <person name="Dewhirst F.E."/>
        </authorList>
    </citation>
    <scope>NUCLEOTIDE SEQUENCE</scope>
    <source>
        <strain evidence="8">F0714</strain>
    </source>
</reference>
<sequence>MADTRFPPSPGFTVIRYRLGNGLELALLPDPTAPAVAVNLSFQVGSVDELPGRTGFAHLFEHLMFQGSARVAPGEHMSVIEAAGGNVNAFTSTDRTVYHECVPTGALEIVLWLEADRLRSLAVTQENLDAQRDVVTQEKRQRYDNRPYGDLLAGLVGQHFGPRHPYGHLPIGSMKDLAAASLADVTAFHSRWYRPSHAKLVICGSLDPDETIDLVERYFGDLEDLSPPPRETITESPLPGGVITLTSDVPHPLLHCSWQAPAADDPDLLALELGLSVLSDGHASRLHRRLVRERGIAHEVHGALLGHLRSPSIASLSARPADGVGTQELAEAILEELAILDTPSEQELERAKAQYERGWLLELAAVEDRAEAAADTWTTLGDPALINHRLTDLAAVTPGEVSRVLANRPAPSQLHYLPKAAS</sequence>
<evidence type="ECO:0000313" key="10">
    <source>
        <dbReference type="Proteomes" id="UP000273044"/>
    </source>
</evidence>
<evidence type="ECO:0000256" key="2">
    <source>
        <dbReference type="ARBA" id="ARBA00022670"/>
    </source>
</evidence>
<evidence type="ECO:0000256" key="3">
    <source>
        <dbReference type="ARBA" id="ARBA00022801"/>
    </source>
</evidence>
<evidence type="ECO:0000256" key="1">
    <source>
        <dbReference type="ARBA" id="ARBA00007261"/>
    </source>
</evidence>
<keyword evidence="2 9" id="KW-0645">Protease</keyword>
<comment type="similarity">
    <text evidence="1">Belongs to the peptidase M16 family.</text>
</comment>
<dbReference type="InterPro" id="IPR011765">
    <property type="entry name" value="Pept_M16_N"/>
</dbReference>
<dbReference type="InterPro" id="IPR050626">
    <property type="entry name" value="Peptidase_M16"/>
</dbReference>
<evidence type="ECO:0000256" key="4">
    <source>
        <dbReference type="ARBA" id="ARBA00022833"/>
    </source>
</evidence>
<dbReference type="SUPFAM" id="SSF63411">
    <property type="entry name" value="LuxS/MPP-like metallohydrolase"/>
    <property type="match status" value="2"/>
</dbReference>
<dbReference type="GO" id="GO:0006508">
    <property type="term" value="P:proteolysis"/>
    <property type="evidence" value="ECO:0007669"/>
    <property type="project" value="UniProtKB-KW"/>
</dbReference>
<dbReference type="GO" id="GO:0046872">
    <property type="term" value="F:metal ion binding"/>
    <property type="evidence" value="ECO:0007669"/>
    <property type="project" value="InterPro"/>
</dbReference>
<reference evidence="9 10" key="1">
    <citation type="submission" date="2018-12" db="EMBL/GenBank/DDBJ databases">
        <authorList>
            <consortium name="Pathogen Informatics"/>
        </authorList>
    </citation>
    <scope>NUCLEOTIDE SEQUENCE [LARGE SCALE GENOMIC DNA]</scope>
    <source>
        <strain evidence="9 10">NCTC12967</strain>
    </source>
</reference>
<protein>
    <submittedName>
        <fullName evidence="8">Insulinase family protein</fullName>
    </submittedName>
    <submittedName>
        <fullName evidence="9">Protease3</fullName>
    </submittedName>
</protein>
<dbReference type="Proteomes" id="UP000677180">
    <property type="component" value="Chromosome"/>
</dbReference>
<accession>A0A3N4D4T5</accession>
<keyword evidence="4" id="KW-0862">Zinc</keyword>
<evidence type="ECO:0000259" key="6">
    <source>
        <dbReference type="Pfam" id="PF00675"/>
    </source>
</evidence>
<dbReference type="RefSeq" id="WP_014846935.1">
    <property type="nucleotide sequence ID" value="NZ_CAURRE010000001.1"/>
</dbReference>
<dbReference type="PANTHER" id="PTHR43690:SF17">
    <property type="entry name" value="PROTEIN YHJJ"/>
    <property type="match status" value="1"/>
</dbReference>
<dbReference type="Proteomes" id="UP000273044">
    <property type="component" value="Chromosome"/>
</dbReference>
<gene>
    <name evidence="9" type="primary">yhjJ</name>
    <name evidence="8" type="ORF">J5A53_06210</name>
    <name evidence="9" type="ORF">NCTC12967_01878</name>
</gene>
<dbReference type="OMA" id="TSFERTN"/>
<dbReference type="EMBL" id="CP072385">
    <property type="protein sequence ID" value="QUC12274.1"/>
    <property type="molecule type" value="Genomic_DNA"/>
</dbReference>
<keyword evidence="5" id="KW-0482">Metalloprotease</keyword>
<name>A0A3N4D4T5_9ACTN</name>
<evidence type="ECO:0000313" key="8">
    <source>
        <dbReference type="EMBL" id="QUC12274.1"/>
    </source>
</evidence>
<keyword evidence="10" id="KW-1185">Reference proteome</keyword>
<dbReference type="Pfam" id="PF05193">
    <property type="entry name" value="Peptidase_M16_C"/>
    <property type="match status" value="1"/>
</dbReference>